<organism evidence="4 5">
    <name type="scientific">Mycoplasma bradburyae</name>
    <dbReference type="NCBI Taxonomy" id="2963128"/>
    <lineage>
        <taxon>Bacteria</taxon>
        <taxon>Bacillati</taxon>
        <taxon>Mycoplasmatota</taxon>
        <taxon>Mollicutes</taxon>
        <taxon>Mycoplasmataceae</taxon>
        <taxon>Mycoplasma</taxon>
    </lineage>
</organism>
<dbReference type="InterPro" id="IPR003593">
    <property type="entry name" value="AAA+_ATPase"/>
</dbReference>
<dbReference type="EMBL" id="JAJHZP010000013">
    <property type="protein sequence ID" value="MDC4183296.1"/>
    <property type="molecule type" value="Genomic_DNA"/>
</dbReference>
<dbReference type="InterPro" id="IPR003439">
    <property type="entry name" value="ABC_transporter-like_ATP-bd"/>
</dbReference>
<dbReference type="InterPro" id="IPR047641">
    <property type="entry name" value="ABC_transpr_MalK/UgpC-like"/>
</dbReference>
<name>A0AAW6HRA8_9MOLU</name>
<dbReference type="GO" id="GO:0016887">
    <property type="term" value="F:ATP hydrolysis activity"/>
    <property type="evidence" value="ECO:0007669"/>
    <property type="project" value="InterPro"/>
</dbReference>
<dbReference type="PANTHER" id="PTHR43875:SF1">
    <property type="entry name" value="OSMOPROTECTIVE COMPOUNDS UPTAKE ATP-BINDING PROTEIN GGTA"/>
    <property type="match status" value="1"/>
</dbReference>
<evidence type="ECO:0000313" key="5">
    <source>
        <dbReference type="Proteomes" id="UP001216384"/>
    </source>
</evidence>
<evidence type="ECO:0000259" key="3">
    <source>
        <dbReference type="PROSITE" id="PS50893"/>
    </source>
</evidence>
<dbReference type="InterPro" id="IPR017871">
    <property type="entry name" value="ABC_transporter-like_CS"/>
</dbReference>
<dbReference type="Pfam" id="PF00005">
    <property type="entry name" value="ABC_tran"/>
    <property type="match status" value="1"/>
</dbReference>
<proteinExistence type="predicted"/>
<keyword evidence="1" id="KW-0547">Nucleotide-binding</keyword>
<dbReference type="Proteomes" id="UP001216384">
    <property type="component" value="Unassembled WGS sequence"/>
</dbReference>
<dbReference type="SUPFAM" id="SSF52540">
    <property type="entry name" value="P-loop containing nucleoside triphosphate hydrolases"/>
    <property type="match status" value="1"/>
</dbReference>
<reference evidence="4" key="1">
    <citation type="submission" date="2021-11" db="EMBL/GenBank/DDBJ databases">
        <title>Description of Mycoplasma bradburyaesp. nov.from sea birds: a tribute to a great mycoplasmologist.</title>
        <authorList>
            <person name="Ramirez A.S."/>
            <person name="Poveda C."/>
            <person name="Suarez-Perez A."/>
            <person name="Rosales R.S."/>
            <person name="Dijkman R."/>
            <person name="Feberwee A."/>
            <person name="Spergser J."/>
            <person name="Szostak M.P."/>
            <person name="Ressel L."/>
            <person name="Calabuig P."/>
            <person name="Catania S."/>
            <person name="Gobbo F."/>
            <person name="Timofte D."/>
            <person name="Poveda J.B."/>
        </authorList>
    </citation>
    <scope>NUCLEOTIDE SEQUENCE</scope>
    <source>
        <strain evidence="4">T264</strain>
    </source>
</reference>
<gene>
    <name evidence="4" type="ORF">LNO71_01375</name>
</gene>
<dbReference type="SMART" id="SM00382">
    <property type="entry name" value="AAA"/>
    <property type="match status" value="1"/>
</dbReference>
<comment type="caution">
    <text evidence="4">The sequence shown here is derived from an EMBL/GenBank/DDBJ whole genome shotgun (WGS) entry which is preliminary data.</text>
</comment>
<evidence type="ECO:0000313" key="4">
    <source>
        <dbReference type="EMBL" id="MDC4183296.1"/>
    </source>
</evidence>
<protein>
    <submittedName>
        <fullName evidence="4">ABC transporter ATP-binding protein</fullName>
    </submittedName>
</protein>
<dbReference type="PROSITE" id="PS50893">
    <property type="entry name" value="ABC_TRANSPORTER_2"/>
    <property type="match status" value="1"/>
</dbReference>
<dbReference type="GO" id="GO:0005524">
    <property type="term" value="F:ATP binding"/>
    <property type="evidence" value="ECO:0007669"/>
    <property type="project" value="UniProtKB-KW"/>
</dbReference>
<dbReference type="PROSITE" id="PS00211">
    <property type="entry name" value="ABC_TRANSPORTER_1"/>
    <property type="match status" value="1"/>
</dbReference>
<evidence type="ECO:0000256" key="1">
    <source>
        <dbReference type="ARBA" id="ARBA00022741"/>
    </source>
</evidence>
<dbReference type="InterPro" id="IPR027417">
    <property type="entry name" value="P-loop_NTPase"/>
</dbReference>
<dbReference type="GO" id="GO:0055052">
    <property type="term" value="C:ATP-binding cassette (ABC) transporter complex, substrate-binding subunit-containing"/>
    <property type="evidence" value="ECO:0007669"/>
    <property type="project" value="TreeGrafter"/>
</dbReference>
<feature type="domain" description="ABC transporter" evidence="3">
    <location>
        <begin position="6"/>
        <end position="298"/>
    </location>
</feature>
<dbReference type="AlphaFoldDB" id="A0AAW6HRA8"/>
<sequence length="382" mass="44078">MEKEILTIENLSVSYKNKDVLKNISAKIYEGELVSILGPSGCGKTTLLNAIAGFIKPVKGLIKFTGYDKVSDIELGFVFQNSILYEEISVYKNIYLSLINSYNQFYSTYLDCYLKIGVIDEKKHKEFKNFLKLSINNKRQKRKFKWNLFLLNFTLFFKKNKKYFQFFKELKKSIKKQIIDVANRLNIIDVLYTKSSNLSGGQKQRVAIAKSLIKHIKLILLDEPFASLDAKIKESSRDWLRKIQKEYGISMILVTHDQNDAMLISDRIMFINNNTIAQFDRPKIIYNSPINLATAKFVGFPEIIKIANSTNKYIRPNKLTIEKDSESQTKIQNIQSMGSQDVIEFSSDLFEGLSKVIVKSHEFNVNDGIKISFNEKDIMVLE</sequence>
<accession>A0AAW6HRA8</accession>
<dbReference type="PANTHER" id="PTHR43875">
    <property type="entry name" value="MALTODEXTRIN IMPORT ATP-BINDING PROTEIN MSMX"/>
    <property type="match status" value="1"/>
</dbReference>
<dbReference type="RefSeq" id="WP_255045968.1">
    <property type="nucleotide sequence ID" value="NZ_CP101415.1"/>
</dbReference>
<dbReference type="Gene3D" id="3.40.50.300">
    <property type="entry name" value="P-loop containing nucleotide triphosphate hydrolases"/>
    <property type="match status" value="1"/>
</dbReference>
<keyword evidence="2 4" id="KW-0067">ATP-binding</keyword>
<evidence type="ECO:0000256" key="2">
    <source>
        <dbReference type="ARBA" id="ARBA00022840"/>
    </source>
</evidence>